<sequence length="686" mass="74370">MSGAGRAVLGVGDRLQFDGRSWAVGGLQGVRVRLVDDAGDAQVLLLAHVLASPGFELLEAGPSPARLDPVGLIDALPATVLERARQWERHVVEVQTGLPPDAPAGVRPREPYDPARHTLAQREAVKAAELTEAGQPTSAVTVKRMRLRYRSEGLWGLVDHRATRPVSSYGRVDDRVVAAVEAVMVTETGESTGTRSRLRHRVEQLLAVEHGPGVVPMPSTATFYRLAAVMDAGRHTFGEATTRRSLANRPARPFTRAVAVRPGELVQVDTSPLDVMALLDDGVTGRVELSVVLDVATRSICAAVLRPQGTKAVDAALLLAKMLVPEPMRPGWADALAMARSRIPHRRLLDLDARLEHAAARPVIVPETIITDRGAVFVSETFVRACARLGISVEPARPGTPTDKGHVERTFGSIRTLFCQHVAGYVGPNVTRRGTAAATEAVWSLPQLQELLDEWIVAGWQPRPHEGLRDPDAGGRVLSPNEMFAAAIAAAGYVTLPLTGTDYLELLPVEWRTIGDHGIQIDYRHYHSPDLGRYRHGSSGVVGKGKQWEVHYDPYDLSHVFVRDHQCGGWITATWTHLPMVGQPFADFTWRAARQIVAARGGDDTDETAVARALDDLLTRAGAGPGGDARHQRVAARTRAAARPIPSTPPADPEEPADAEEEGQDLPLAKVIPFGVFEPGDERRYR</sequence>
<dbReference type="Proteomes" id="UP000198251">
    <property type="component" value="Chromosome I"/>
</dbReference>
<evidence type="ECO:0000259" key="2">
    <source>
        <dbReference type="PROSITE" id="PS50994"/>
    </source>
</evidence>
<dbReference type="SUPFAM" id="SSF53098">
    <property type="entry name" value="Ribonuclease H-like"/>
    <property type="match status" value="1"/>
</dbReference>
<dbReference type="GO" id="GO:0015074">
    <property type="term" value="P:DNA integration"/>
    <property type="evidence" value="ECO:0007669"/>
    <property type="project" value="InterPro"/>
</dbReference>
<evidence type="ECO:0000313" key="4">
    <source>
        <dbReference type="Proteomes" id="UP000198251"/>
    </source>
</evidence>
<dbReference type="InterPro" id="IPR036397">
    <property type="entry name" value="RNaseH_sf"/>
</dbReference>
<dbReference type="InterPro" id="IPR001584">
    <property type="entry name" value="Integrase_cat-core"/>
</dbReference>
<dbReference type="GO" id="GO:0003676">
    <property type="term" value="F:nucleic acid binding"/>
    <property type="evidence" value="ECO:0007669"/>
    <property type="project" value="InterPro"/>
</dbReference>
<dbReference type="EMBL" id="LT607733">
    <property type="protein sequence ID" value="SCG17573.1"/>
    <property type="molecule type" value="Genomic_DNA"/>
</dbReference>
<organism evidence="3 4">
    <name type="scientific">Micromonospora echinofusca</name>
    <dbReference type="NCBI Taxonomy" id="47858"/>
    <lineage>
        <taxon>Bacteria</taxon>
        <taxon>Bacillati</taxon>
        <taxon>Actinomycetota</taxon>
        <taxon>Actinomycetes</taxon>
        <taxon>Micromonosporales</taxon>
        <taxon>Micromonosporaceae</taxon>
        <taxon>Micromonospora</taxon>
    </lineage>
</organism>
<evidence type="ECO:0000313" key="3">
    <source>
        <dbReference type="EMBL" id="SCG17573.1"/>
    </source>
</evidence>
<protein>
    <submittedName>
        <fullName evidence="3">Mu transposase, C-terminal</fullName>
    </submittedName>
</protein>
<dbReference type="InterPro" id="IPR015378">
    <property type="entry name" value="Transposase-like_Mu_C"/>
</dbReference>
<feature type="domain" description="Integrase catalytic" evidence="2">
    <location>
        <begin position="258"/>
        <end position="418"/>
    </location>
</feature>
<accession>A0A1C5GCK3</accession>
<proteinExistence type="predicted"/>
<keyword evidence="4" id="KW-1185">Reference proteome</keyword>
<dbReference type="InterPro" id="IPR012337">
    <property type="entry name" value="RNaseH-like_sf"/>
</dbReference>
<dbReference type="AlphaFoldDB" id="A0A1C5GCK3"/>
<evidence type="ECO:0000256" key="1">
    <source>
        <dbReference type="SAM" id="MobiDB-lite"/>
    </source>
</evidence>
<dbReference type="Pfam" id="PF09299">
    <property type="entry name" value="Mu-transpos_C"/>
    <property type="match status" value="1"/>
</dbReference>
<feature type="compositionally biased region" description="Acidic residues" evidence="1">
    <location>
        <begin position="652"/>
        <end position="664"/>
    </location>
</feature>
<gene>
    <name evidence="3" type="ORF">GA0070610_3888</name>
</gene>
<feature type="region of interest" description="Disordered" evidence="1">
    <location>
        <begin position="620"/>
        <end position="686"/>
    </location>
</feature>
<name>A0A1C5GCK3_MICEH</name>
<dbReference type="Gene3D" id="3.30.420.10">
    <property type="entry name" value="Ribonuclease H-like superfamily/Ribonuclease H"/>
    <property type="match status" value="1"/>
</dbReference>
<dbReference type="PROSITE" id="PS50994">
    <property type="entry name" value="INTEGRASE"/>
    <property type="match status" value="1"/>
</dbReference>
<reference evidence="3 4" key="1">
    <citation type="submission" date="2016-06" db="EMBL/GenBank/DDBJ databases">
        <authorList>
            <person name="Kjaerup R.B."/>
            <person name="Dalgaard T.S."/>
            <person name="Juul-Madsen H.R."/>
        </authorList>
    </citation>
    <scope>NUCLEOTIDE SEQUENCE [LARGE SCALE GENOMIC DNA]</scope>
    <source>
        <strain evidence="3 4">DSM 43913</strain>
    </source>
</reference>